<gene>
    <name evidence="1" type="ORF">CBQ45_23200</name>
</gene>
<dbReference type="EMBL" id="AAMKIN010000022">
    <property type="protein sequence ID" value="EDI2533830.1"/>
    <property type="molecule type" value="Genomic_DNA"/>
</dbReference>
<evidence type="ECO:0008006" key="2">
    <source>
        <dbReference type="Google" id="ProtNLM"/>
    </source>
</evidence>
<accession>A0A637F888</accession>
<sequence>MAKLGENTPHIIDATVDFMASSQAFREYLRKLPPDHTIPPDLTDEHVPLYIRRLEYYRLLYRPKQTESYWKNGERFAKSFRAP</sequence>
<comment type="caution">
    <text evidence="1">The sequence shown here is derived from an EMBL/GenBank/DDBJ whole genome shotgun (WGS) entry which is preliminary data.</text>
</comment>
<proteinExistence type="predicted"/>
<dbReference type="AlphaFoldDB" id="A0A637F888"/>
<evidence type="ECO:0000313" key="1">
    <source>
        <dbReference type="EMBL" id="EDI2533830.1"/>
    </source>
</evidence>
<name>A0A637F888_SALEN</name>
<organism evidence="1">
    <name type="scientific">Salmonella enteritidis</name>
    <dbReference type="NCBI Taxonomy" id="149539"/>
    <lineage>
        <taxon>Bacteria</taxon>
        <taxon>Pseudomonadati</taxon>
        <taxon>Pseudomonadota</taxon>
        <taxon>Gammaproteobacteria</taxon>
        <taxon>Enterobacterales</taxon>
        <taxon>Enterobacteriaceae</taxon>
        <taxon>Salmonella</taxon>
    </lineage>
</organism>
<reference evidence="1" key="1">
    <citation type="submission" date="2019-10" db="EMBL/GenBank/DDBJ databases">
        <authorList>
            <consortium name="PulseNet: The National Subtyping Network for Foodborne Disease Surveillance"/>
            <person name="Tarr C.L."/>
            <person name="Trees E."/>
            <person name="Katz L.S."/>
            <person name="Carleton-Romer H.A."/>
            <person name="Stroika S."/>
            <person name="Kucerova Z."/>
            <person name="Roache K.F."/>
            <person name="Sabol A.L."/>
            <person name="Besser J."/>
            <person name="Gerner-Smidt P."/>
        </authorList>
    </citation>
    <scope>NUCLEOTIDE SEQUENCE [LARGE SCALE GENOMIC DNA]</scope>
    <source>
        <strain evidence="1">PNUSAS013738</strain>
    </source>
</reference>
<protein>
    <recommendedName>
        <fullName evidence="2">Cytoplasmic protein</fullName>
    </recommendedName>
</protein>
<dbReference type="Proteomes" id="UP000839910">
    <property type="component" value="Unassembled WGS sequence"/>
</dbReference>